<feature type="region of interest" description="Disordered" evidence="5">
    <location>
        <begin position="1"/>
        <end position="28"/>
    </location>
</feature>
<dbReference type="InterPro" id="IPR039924">
    <property type="entry name" value="ICln/Lot5/Saf5"/>
</dbReference>
<gene>
    <name evidence="6" type="ORF">M501DRAFT_989785</name>
</gene>
<keyword evidence="4" id="KW-0539">Nucleus</keyword>
<sequence>MEVIREEPDLSSFTPLAEHQSQTPGTFFGGKPVLYHRTTNTKLVIGKQDLEAHPSLARLTDTGASKNGTNSTDLQNGAVVNGDAHNISEQIVIDGIDVWVGSENIIIYSNTTKTGIHIPYPTISLHAIQRLCLPSSPTDAPEIQGLYIQLTLHDTETINSDDDIDTVELAVVPSSTPTTASATEIAAAPQGVLNTDTTEDNSTQALFNAVSACADLHPDPVSDDEEGVGSTAPGAGGWITSENMNQFYDENGQFVGGAALGAGAGNVRSIDAVDGAQDEVDWDSDETKWRRTE</sequence>
<comment type="subcellular location">
    <subcellularLocation>
        <location evidence="2">Cytoplasm</location>
    </subcellularLocation>
    <subcellularLocation>
        <location evidence="1">Nucleus</location>
    </subcellularLocation>
</comment>
<comment type="caution">
    <text evidence="6">The sequence shown here is derived from an EMBL/GenBank/DDBJ whole genome shotgun (WGS) entry which is preliminary data.</text>
</comment>
<dbReference type="Pfam" id="PF03517">
    <property type="entry name" value="Voldacs"/>
    <property type="match status" value="1"/>
</dbReference>
<dbReference type="GO" id="GO:0005681">
    <property type="term" value="C:spliceosomal complex"/>
    <property type="evidence" value="ECO:0007669"/>
    <property type="project" value="TreeGrafter"/>
</dbReference>
<organism evidence="6 7">
    <name type="scientific">Patellaria atrata CBS 101060</name>
    <dbReference type="NCBI Taxonomy" id="1346257"/>
    <lineage>
        <taxon>Eukaryota</taxon>
        <taxon>Fungi</taxon>
        <taxon>Dikarya</taxon>
        <taxon>Ascomycota</taxon>
        <taxon>Pezizomycotina</taxon>
        <taxon>Dothideomycetes</taxon>
        <taxon>Dothideomycetes incertae sedis</taxon>
        <taxon>Patellariales</taxon>
        <taxon>Patellariaceae</taxon>
        <taxon>Patellaria</taxon>
    </lineage>
</organism>
<evidence type="ECO:0000313" key="7">
    <source>
        <dbReference type="Proteomes" id="UP000799429"/>
    </source>
</evidence>
<feature type="region of interest" description="Disordered" evidence="5">
    <location>
        <begin position="274"/>
        <end position="293"/>
    </location>
</feature>
<dbReference type="GO" id="GO:0034715">
    <property type="term" value="C:pICln-Sm protein complex"/>
    <property type="evidence" value="ECO:0007669"/>
    <property type="project" value="TreeGrafter"/>
</dbReference>
<name>A0A9P4SEV7_9PEZI</name>
<dbReference type="PANTHER" id="PTHR21399:SF0">
    <property type="entry name" value="METHYLOSOME SUBUNIT PICLN"/>
    <property type="match status" value="1"/>
</dbReference>
<accession>A0A9P4SEV7</accession>
<dbReference type="Gene3D" id="2.30.29.30">
    <property type="entry name" value="Pleckstrin-homology domain (PH domain)/Phosphotyrosine-binding domain (PTB)"/>
    <property type="match status" value="1"/>
</dbReference>
<dbReference type="EMBL" id="MU006091">
    <property type="protein sequence ID" value="KAF2841247.1"/>
    <property type="molecule type" value="Genomic_DNA"/>
</dbReference>
<dbReference type="PANTHER" id="PTHR21399">
    <property type="entry name" value="CHLORIDE CONDUCTANCE REGULATORY PROTEIN ICLN"/>
    <property type="match status" value="1"/>
</dbReference>
<evidence type="ECO:0000256" key="3">
    <source>
        <dbReference type="ARBA" id="ARBA00022490"/>
    </source>
</evidence>
<evidence type="ECO:0000256" key="1">
    <source>
        <dbReference type="ARBA" id="ARBA00004123"/>
    </source>
</evidence>
<reference evidence="6" key="1">
    <citation type="journal article" date="2020" name="Stud. Mycol.">
        <title>101 Dothideomycetes genomes: a test case for predicting lifestyles and emergence of pathogens.</title>
        <authorList>
            <person name="Haridas S."/>
            <person name="Albert R."/>
            <person name="Binder M."/>
            <person name="Bloem J."/>
            <person name="Labutti K."/>
            <person name="Salamov A."/>
            <person name="Andreopoulos B."/>
            <person name="Baker S."/>
            <person name="Barry K."/>
            <person name="Bills G."/>
            <person name="Bluhm B."/>
            <person name="Cannon C."/>
            <person name="Castanera R."/>
            <person name="Culley D."/>
            <person name="Daum C."/>
            <person name="Ezra D."/>
            <person name="Gonzalez J."/>
            <person name="Henrissat B."/>
            <person name="Kuo A."/>
            <person name="Liang C."/>
            <person name="Lipzen A."/>
            <person name="Lutzoni F."/>
            <person name="Magnuson J."/>
            <person name="Mondo S."/>
            <person name="Nolan M."/>
            <person name="Ohm R."/>
            <person name="Pangilinan J."/>
            <person name="Park H.-J."/>
            <person name="Ramirez L."/>
            <person name="Alfaro M."/>
            <person name="Sun H."/>
            <person name="Tritt A."/>
            <person name="Yoshinaga Y."/>
            <person name="Zwiers L.-H."/>
            <person name="Turgeon B."/>
            <person name="Goodwin S."/>
            <person name="Spatafora J."/>
            <person name="Crous P."/>
            <person name="Grigoriev I."/>
        </authorList>
    </citation>
    <scope>NUCLEOTIDE SEQUENCE</scope>
    <source>
        <strain evidence="6">CBS 101060</strain>
    </source>
</reference>
<dbReference type="AlphaFoldDB" id="A0A9P4SEV7"/>
<dbReference type="GO" id="GO:0005829">
    <property type="term" value="C:cytosol"/>
    <property type="evidence" value="ECO:0007669"/>
    <property type="project" value="TreeGrafter"/>
</dbReference>
<evidence type="ECO:0000256" key="2">
    <source>
        <dbReference type="ARBA" id="ARBA00004496"/>
    </source>
</evidence>
<dbReference type="GO" id="GO:0045292">
    <property type="term" value="P:mRNA cis splicing, via spliceosome"/>
    <property type="evidence" value="ECO:0007669"/>
    <property type="project" value="TreeGrafter"/>
</dbReference>
<dbReference type="OrthoDB" id="19714at2759"/>
<feature type="compositionally biased region" description="Polar residues" evidence="5">
    <location>
        <begin position="11"/>
        <end position="25"/>
    </location>
</feature>
<protein>
    <submittedName>
        <fullName evidence="6">Uncharacterized protein</fullName>
    </submittedName>
</protein>
<proteinExistence type="predicted"/>
<dbReference type="GO" id="GO:0000387">
    <property type="term" value="P:spliceosomal snRNP assembly"/>
    <property type="evidence" value="ECO:0007669"/>
    <property type="project" value="TreeGrafter"/>
</dbReference>
<evidence type="ECO:0000256" key="4">
    <source>
        <dbReference type="ARBA" id="ARBA00023242"/>
    </source>
</evidence>
<keyword evidence="7" id="KW-1185">Reference proteome</keyword>
<evidence type="ECO:0000313" key="6">
    <source>
        <dbReference type="EMBL" id="KAF2841247.1"/>
    </source>
</evidence>
<dbReference type="Proteomes" id="UP000799429">
    <property type="component" value="Unassembled WGS sequence"/>
</dbReference>
<evidence type="ECO:0000256" key="5">
    <source>
        <dbReference type="SAM" id="MobiDB-lite"/>
    </source>
</evidence>
<keyword evidence="3" id="KW-0963">Cytoplasm</keyword>
<dbReference type="InterPro" id="IPR011993">
    <property type="entry name" value="PH-like_dom_sf"/>
</dbReference>